<accession>A0A8B3FJQ7</accession>
<reference evidence="2 3" key="1">
    <citation type="journal article" date="2018" name="BMC Genomics">
        <title>High genomic variability in the plant pathogenic bacterium Pectobacterium parmentieri deciphered from de novo assembled complete genomes.</title>
        <authorList>
            <person name="Zoledowska S."/>
            <person name="Motyka-Pomagruk A."/>
            <person name="Sledz W."/>
            <person name="Mengoni A."/>
            <person name="Lojkowska E."/>
        </authorList>
    </citation>
    <scope>NUCLEOTIDE SEQUENCE [LARGE SCALE GENOMIC DNA]</scope>
    <source>
        <strain evidence="2 3">IFB5626</strain>
    </source>
</reference>
<dbReference type="Gene3D" id="3.20.20.70">
    <property type="entry name" value="Aldolase class I"/>
    <property type="match status" value="1"/>
</dbReference>
<dbReference type="Proteomes" id="UP000269665">
    <property type="component" value="Unassembled WGS sequence"/>
</dbReference>
<comment type="caution">
    <text evidence="2">The sequence shown here is derived from an EMBL/GenBank/DDBJ whole genome shotgun (WGS) entry which is preliminary data.</text>
</comment>
<organism evidence="2 3">
    <name type="scientific">Pectobacterium parmentieri</name>
    <dbReference type="NCBI Taxonomy" id="1905730"/>
    <lineage>
        <taxon>Bacteria</taxon>
        <taxon>Pseudomonadati</taxon>
        <taxon>Pseudomonadota</taxon>
        <taxon>Gammaproteobacteria</taxon>
        <taxon>Enterobacterales</taxon>
        <taxon>Pectobacteriaceae</taxon>
        <taxon>Pectobacterium</taxon>
    </lineage>
</organism>
<dbReference type="SUPFAM" id="SSF51569">
    <property type="entry name" value="Aldolase"/>
    <property type="match status" value="1"/>
</dbReference>
<dbReference type="InterPro" id="IPR013132">
    <property type="entry name" value="PseI/NeuA/B-like_N"/>
</dbReference>
<dbReference type="InterPro" id="IPR013785">
    <property type="entry name" value="Aldolase_TIM"/>
</dbReference>
<proteinExistence type="predicted"/>
<feature type="domain" description="PseI/NeuA/B-like" evidence="1">
    <location>
        <begin position="254"/>
        <end position="496"/>
    </location>
</feature>
<evidence type="ECO:0000313" key="2">
    <source>
        <dbReference type="EMBL" id="RKO78320.1"/>
    </source>
</evidence>
<dbReference type="KEGG" id="ppar:A8F97_19535"/>
<dbReference type="Pfam" id="PF03102">
    <property type="entry name" value="NeuB"/>
    <property type="match status" value="1"/>
</dbReference>
<dbReference type="PANTHER" id="PTHR42966:SF1">
    <property type="entry name" value="SIALIC ACID SYNTHASE"/>
    <property type="match status" value="1"/>
</dbReference>
<dbReference type="PANTHER" id="PTHR42966">
    <property type="entry name" value="N-ACETYLNEURAMINATE SYNTHASE"/>
    <property type="match status" value="1"/>
</dbReference>
<evidence type="ECO:0000259" key="1">
    <source>
        <dbReference type="Pfam" id="PF03102"/>
    </source>
</evidence>
<dbReference type="InterPro" id="IPR051690">
    <property type="entry name" value="PseI-like"/>
</dbReference>
<dbReference type="EMBL" id="PSZG01000001">
    <property type="protein sequence ID" value="RKO78320.1"/>
    <property type="molecule type" value="Genomic_DNA"/>
</dbReference>
<dbReference type="OrthoDB" id="9781701at2"/>
<sequence>MSHSMDNFLSQLKNIASTYSTNNIFILGKGPSADLVRPEIYAGSLVIGVNDSERIAPTDITIFHENWVAAGLQEGGFRSQLYITSMSDFSPKNRTIVHAPYIPLTQESSELIMQRLMSHELYIEDMLFMTALKVARNVADIRGKPQNVYMIGFDFDPNAGYSKQLGHDYSPYREEEKTIRISLQEFYFINALYFLRNTNISVNHVGKHGFSSLTPDEMNQTVERKVQGKNKYDVSIVAELTTNHFGDRLRLERMIRASKAAGADFIKLQKRDVDSFYTKDQLKSQYISPFGKTFADYRHHLELSKDDFEFVNNLCKDLNINWFASVLDKASFQFMMDIGLSMVKLPSTISEHTDYLTYIANNYRGSVVLSTGMTDSKYEKFITETFIHCENLYLLQCNSAYPTPLEDCNIAVVRHYHELSKADPRIIPGYSSHDFGWKASALAVAAGAKMVEKHVKLGNTEWAHFDAVAIDLTTSAFKEYVDQIRDAETILGSSEKKVNESEHHKYRK</sequence>
<protein>
    <submittedName>
        <fullName evidence="2">N-acetylneuraminate synthase</fullName>
    </submittedName>
</protein>
<evidence type="ECO:0000313" key="3">
    <source>
        <dbReference type="Proteomes" id="UP000269665"/>
    </source>
</evidence>
<dbReference type="GO" id="GO:0016051">
    <property type="term" value="P:carbohydrate biosynthetic process"/>
    <property type="evidence" value="ECO:0007669"/>
    <property type="project" value="InterPro"/>
</dbReference>
<gene>
    <name evidence="2" type="ORF">C5E00_16815</name>
</gene>
<dbReference type="GO" id="GO:0047444">
    <property type="term" value="F:N-acylneuraminate-9-phosphate synthase activity"/>
    <property type="evidence" value="ECO:0007669"/>
    <property type="project" value="TreeGrafter"/>
</dbReference>
<name>A0A8B3FJQ7_PECPM</name>
<dbReference type="AlphaFoldDB" id="A0A8B3FJQ7"/>